<evidence type="ECO:0000313" key="3">
    <source>
        <dbReference type="Proteomes" id="UP000284676"/>
    </source>
</evidence>
<organism evidence="2 3">
    <name type="scientific">Fusobacterium mortiferum</name>
    <dbReference type="NCBI Taxonomy" id="850"/>
    <lineage>
        <taxon>Bacteria</taxon>
        <taxon>Fusobacteriati</taxon>
        <taxon>Fusobacteriota</taxon>
        <taxon>Fusobacteriia</taxon>
        <taxon>Fusobacteriales</taxon>
        <taxon>Fusobacteriaceae</taxon>
        <taxon>Fusobacterium</taxon>
    </lineage>
</organism>
<name>A0A414Q0U0_FUSMR</name>
<feature type="coiled-coil region" evidence="1">
    <location>
        <begin position="54"/>
        <end position="85"/>
    </location>
</feature>
<protein>
    <submittedName>
        <fullName evidence="2">Uncharacterized protein</fullName>
    </submittedName>
</protein>
<dbReference type="Proteomes" id="UP000284676">
    <property type="component" value="Unassembled WGS sequence"/>
</dbReference>
<dbReference type="RefSeq" id="WP_117708654.1">
    <property type="nucleotide sequence ID" value="NZ_DAWDOM010000046.1"/>
</dbReference>
<gene>
    <name evidence="2" type="ORF">DW663_02770</name>
</gene>
<proteinExistence type="predicted"/>
<accession>A0A414Q0U0</accession>
<sequence>MIEKKIRKILRLMKEYEPLQDYFKVVLSVYGSEIVVNLKPFDWEYYGESLDSTLDEVIKDLEEAIQEKDEEEREAKEEMEQRERDYWEVQGAKRGFVKCF</sequence>
<dbReference type="AlphaFoldDB" id="A0A414Q0U0"/>
<dbReference type="EMBL" id="QRHL01000002">
    <property type="protein sequence ID" value="RHF74405.1"/>
    <property type="molecule type" value="Genomic_DNA"/>
</dbReference>
<evidence type="ECO:0000256" key="1">
    <source>
        <dbReference type="SAM" id="Coils"/>
    </source>
</evidence>
<keyword evidence="1" id="KW-0175">Coiled coil</keyword>
<reference evidence="2 3" key="1">
    <citation type="submission" date="2018-08" db="EMBL/GenBank/DDBJ databases">
        <title>A genome reference for cultivated species of the human gut microbiota.</title>
        <authorList>
            <person name="Zou Y."/>
            <person name="Xue W."/>
            <person name="Luo G."/>
        </authorList>
    </citation>
    <scope>NUCLEOTIDE SEQUENCE [LARGE SCALE GENOMIC DNA]</scope>
    <source>
        <strain evidence="2 3">AM25-1</strain>
    </source>
</reference>
<comment type="caution">
    <text evidence="2">The sequence shown here is derived from an EMBL/GenBank/DDBJ whole genome shotgun (WGS) entry which is preliminary data.</text>
</comment>
<evidence type="ECO:0000313" key="2">
    <source>
        <dbReference type="EMBL" id="RHF74405.1"/>
    </source>
</evidence>